<evidence type="ECO:0000313" key="2">
    <source>
        <dbReference type="EMBL" id="MEQ2202390.1"/>
    </source>
</evidence>
<sequence length="169" mass="18264">LPESGEGPAKLGTAPDLQGVAAVTDAKHSRGDLPKSMDGLAVEVRGSNGAFYKLLRQPTPQFICSLAASPVFVLQDEKLNSGVIGPFLPTNCCAHYSTAFLLYTGWPHTSDFVFGISVDTSVALSRCKKETFSCLRSFLLREVSCSIFACLTWVTVAFINHMVAGWKMK</sequence>
<dbReference type="Proteomes" id="UP001434883">
    <property type="component" value="Unassembled WGS sequence"/>
</dbReference>
<dbReference type="EMBL" id="JAHRIN010033678">
    <property type="protein sequence ID" value="MEQ2202390.1"/>
    <property type="molecule type" value="Genomic_DNA"/>
</dbReference>
<comment type="caution">
    <text evidence="2">The sequence shown here is derived from an EMBL/GenBank/DDBJ whole genome shotgun (WGS) entry which is preliminary data.</text>
</comment>
<organism evidence="2 3">
    <name type="scientific">Xenoophorus captivus</name>
    <dbReference type="NCBI Taxonomy" id="1517983"/>
    <lineage>
        <taxon>Eukaryota</taxon>
        <taxon>Metazoa</taxon>
        <taxon>Chordata</taxon>
        <taxon>Craniata</taxon>
        <taxon>Vertebrata</taxon>
        <taxon>Euteleostomi</taxon>
        <taxon>Actinopterygii</taxon>
        <taxon>Neopterygii</taxon>
        <taxon>Teleostei</taxon>
        <taxon>Neoteleostei</taxon>
        <taxon>Acanthomorphata</taxon>
        <taxon>Ovalentaria</taxon>
        <taxon>Atherinomorphae</taxon>
        <taxon>Cyprinodontiformes</taxon>
        <taxon>Goodeidae</taxon>
        <taxon>Xenoophorus</taxon>
    </lineage>
</organism>
<name>A0ABV0R2R8_9TELE</name>
<reference evidence="2 3" key="1">
    <citation type="submission" date="2021-06" db="EMBL/GenBank/DDBJ databases">
        <authorList>
            <person name="Palmer J.M."/>
        </authorList>
    </citation>
    <scope>NUCLEOTIDE SEQUENCE [LARGE SCALE GENOMIC DNA]</scope>
    <source>
        <strain evidence="2 3">XC_2019</strain>
        <tissue evidence="2">Muscle</tissue>
    </source>
</reference>
<dbReference type="Gene3D" id="2.30.30.140">
    <property type="match status" value="1"/>
</dbReference>
<keyword evidence="1" id="KW-0472">Membrane</keyword>
<keyword evidence="1" id="KW-0812">Transmembrane</keyword>
<accession>A0ABV0R2R8</accession>
<gene>
    <name evidence="2" type="ORF">XENOCAPTIV_027079</name>
</gene>
<feature type="transmembrane region" description="Helical" evidence="1">
    <location>
        <begin position="138"/>
        <end position="159"/>
    </location>
</feature>
<keyword evidence="1" id="KW-1133">Transmembrane helix</keyword>
<evidence type="ECO:0000313" key="3">
    <source>
        <dbReference type="Proteomes" id="UP001434883"/>
    </source>
</evidence>
<evidence type="ECO:0000256" key="1">
    <source>
        <dbReference type="SAM" id="Phobius"/>
    </source>
</evidence>
<proteinExistence type="predicted"/>
<keyword evidence="3" id="KW-1185">Reference proteome</keyword>
<protein>
    <submittedName>
        <fullName evidence="2">Uncharacterized protein</fullName>
    </submittedName>
</protein>
<feature type="non-terminal residue" evidence="2">
    <location>
        <position position="1"/>
    </location>
</feature>